<dbReference type="GO" id="GO:0035999">
    <property type="term" value="P:tetrahydrofolate interconversion"/>
    <property type="evidence" value="ECO:0007669"/>
    <property type="project" value="TreeGrafter"/>
</dbReference>
<evidence type="ECO:0000256" key="1">
    <source>
        <dbReference type="ARBA" id="ARBA00010638"/>
    </source>
</evidence>
<gene>
    <name evidence="4" type="primary">yqgN</name>
    <name evidence="4" type="ORF">MsAm2_06300</name>
</gene>
<dbReference type="PANTHER" id="PTHR23407:SF1">
    <property type="entry name" value="5-FORMYLTETRAHYDROFOLATE CYCLO-LIGASE"/>
    <property type="match status" value="1"/>
</dbReference>
<name>A0AA96V5E7_9EURY</name>
<dbReference type="GO" id="GO:0005524">
    <property type="term" value="F:ATP binding"/>
    <property type="evidence" value="ECO:0007669"/>
    <property type="project" value="UniProtKB-KW"/>
</dbReference>
<dbReference type="SUPFAM" id="SSF100950">
    <property type="entry name" value="NagB/RpiA/CoA transferase-like"/>
    <property type="match status" value="1"/>
</dbReference>
<organism evidence="4 5">
    <name type="scientific">Methanolapillus ohkumae</name>
    <dbReference type="NCBI Taxonomy" id="3028298"/>
    <lineage>
        <taxon>Archaea</taxon>
        <taxon>Methanobacteriati</taxon>
        <taxon>Methanobacteriota</taxon>
        <taxon>Stenosarchaea group</taxon>
        <taxon>Methanomicrobia</taxon>
        <taxon>Methanosarcinales</taxon>
        <taxon>Methanosarcinaceae</taxon>
        <taxon>Methanolapillus</taxon>
    </lineage>
</organism>
<evidence type="ECO:0000313" key="4">
    <source>
        <dbReference type="EMBL" id="WNY26849.1"/>
    </source>
</evidence>
<reference evidence="4 5" key="1">
    <citation type="submission" date="2023-07" db="EMBL/GenBank/DDBJ databases">
        <title>Closed genome sequence of Methanosarcinaceae archaeon Am2.</title>
        <authorList>
            <person name="Poehlein A."/>
            <person name="Protasov E."/>
            <person name="Platt K."/>
            <person name="Reeh H."/>
            <person name="Daniel R."/>
            <person name="Brune A."/>
        </authorList>
    </citation>
    <scope>NUCLEOTIDE SEQUENCE [LARGE SCALE GENOMIC DNA]</scope>
    <source>
        <strain evidence="4 5">Am2</strain>
    </source>
</reference>
<proteinExistence type="inferred from homology"/>
<dbReference type="NCBIfam" id="TIGR02727">
    <property type="entry name" value="MTHFS_bact"/>
    <property type="match status" value="1"/>
</dbReference>
<keyword evidence="3" id="KW-0067">ATP-binding</keyword>
<dbReference type="Gene3D" id="3.40.50.10420">
    <property type="entry name" value="NagB/RpiA/CoA transferase-like"/>
    <property type="match status" value="1"/>
</dbReference>
<dbReference type="RefSeq" id="WP_338098355.1">
    <property type="nucleotide sequence ID" value="NZ_CP131061.1"/>
</dbReference>
<dbReference type="Proteomes" id="UP001304970">
    <property type="component" value="Chromosome"/>
</dbReference>
<evidence type="ECO:0000256" key="3">
    <source>
        <dbReference type="ARBA" id="ARBA00022840"/>
    </source>
</evidence>
<protein>
    <recommendedName>
        <fullName evidence="6">5-formyltetrahydrofolate cyclo-ligase</fullName>
    </recommendedName>
</protein>
<dbReference type="PANTHER" id="PTHR23407">
    <property type="entry name" value="ATPASE INHIBITOR/5-FORMYLTETRAHYDROFOLATE CYCLO-LIGASE"/>
    <property type="match status" value="1"/>
</dbReference>
<dbReference type="EMBL" id="CP131061">
    <property type="protein sequence ID" value="WNY26849.1"/>
    <property type="molecule type" value="Genomic_DNA"/>
</dbReference>
<dbReference type="GO" id="GO:0030272">
    <property type="term" value="F:5-formyltetrahydrofolate cyclo-ligase activity"/>
    <property type="evidence" value="ECO:0007669"/>
    <property type="project" value="TreeGrafter"/>
</dbReference>
<dbReference type="AlphaFoldDB" id="A0AA96V5E7"/>
<dbReference type="InterPro" id="IPR024185">
    <property type="entry name" value="FTHF_cligase-like_sf"/>
</dbReference>
<keyword evidence="2" id="KW-0547">Nucleotide-binding</keyword>
<dbReference type="GO" id="GO:0009396">
    <property type="term" value="P:folic acid-containing compound biosynthetic process"/>
    <property type="evidence" value="ECO:0007669"/>
    <property type="project" value="TreeGrafter"/>
</dbReference>
<sequence>MKQKIRNELRYKRERMSKTDVFAKSKHIAEALLSSGLFQKAESVFAYMDVRNEVHTAPFIRECLERKKKVALPKTIGSEMIFYPIDDLDNLVKGDFGIMEPDSIKSALVVPDENSLIIVPGIGFDRLGNRLGYGVGYYDKYLSKNKYMHLIGICFEEQLVGKIPAEDTDIPMDSVLTEKEWIFIKK</sequence>
<dbReference type="InterPro" id="IPR037171">
    <property type="entry name" value="NagB/RpiA_transferase-like"/>
</dbReference>
<evidence type="ECO:0008006" key="6">
    <source>
        <dbReference type="Google" id="ProtNLM"/>
    </source>
</evidence>
<evidence type="ECO:0000256" key="2">
    <source>
        <dbReference type="ARBA" id="ARBA00022741"/>
    </source>
</evidence>
<dbReference type="Pfam" id="PF01812">
    <property type="entry name" value="5-FTHF_cyc-lig"/>
    <property type="match status" value="1"/>
</dbReference>
<accession>A0AA96V5E7</accession>
<evidence type="ECO:0000313" key="5">
    <source>
        <dbReference type="Proteomes" id="UP001304970"/>
    </source>
</evidence>
<dbReference type="InterPro" id="IPR002698">
    <property type="entry name" value="FTHF_cligase"/>
</dbReference>
<keyword evidence="5" id="KW-1185">Reference proteome</keyword>
<dbReference type="PIRSF" id="PIRSF006806">
    <property type="entry name" value="FTHF_cligase"/>
    <property type="match status" value="1"/>
</dbReference>
<comment type="similarity">
    <text evidence="1">Belongs to the 5-formyltetrahydrofolate cyclo-ligase family.</text>
</comment>
<dbReference type="GeneID" id="89228038"/>